<dbReference type="Gene3D" id="1.20.1070.10">
    <property type="entry name" value="Rhodopsin 7-helix transmembrane proteins"/>
    <property type="match status" value="1"/>
</dbReference>
<evidence type="ECO:0000256" key="1">
    <source>
        <dbReference type="ARBA" id="ARBA00004141"/>
    </source>
</evidence>
<dbReference type="PANTHER" id="PTHR24243">
    <property type="entry name" value="G-PROTEIN COUPLED RECEPTOR"/>
    <property type="match status" value="1"/>
</dbReference>
<evidence type="ECO:0000256" key="4">
    <source>
        <dbReference type="ARBA" id="ARBA00023040"/>
    </source>
</evidence>
<evidence type="ECO:0000256" key="6">
    <source>
        <dbReference type="ARBA" id="ARBA00023170"/>
    </source>
</evidence>
<reference evidence="10" key="1">
    <citation type="submission" date="2021-02" db="EMBL/GenBank/DDBJ databases">
        <authorList>
            <person name="Nowell W R."/>
        </authorList>
    </citation>
    <scope>NUCLEOTIDE SEQUENCE</scope>
</reference>
<dbReference type="Proteomes" id="UP000663832">
    <property type="component" value="Unassembled WGS sequence"/>
</dbReference>
<evidence type="ECO:0000256" key="2">
    <source>
        <dbReference type="ARBA" id="ARBA00022692"/>
    </source>
</evidence>
<keyword evidence="4" id="KW-0297">G-protein coupled receptor</keyword>
<evidence type="ECO:0000256" key="8">
    <source>
        <dbReference type="SAM" id="Phobius"/>
    </source>
</evidence>
<evidence type="ECO:0000256" key="5">
    <source>
        <dbReference type="ARBA" id="ARBA00023136"/>
    </source>
</evidence>
<feature type="transmembrane region" description="Helical" evidence="8">
    <location>
        <begin position="209"/>
        <end position="232"/>
    </location>
</feature>
<feature type="transmembrane region" description="Helical" evidence="8">
    <location>
        <begin position="32"/>
        <end position="53"/>
    </location>
</feature>
<comment type="subcellular location">
    <subcellularLocation>
        <location evidence="1">Membrane</location>
        <topology evidence="1">Multi-pass membrane protein</topology>
    </subcellularLocation>
</comment>
<comment type="caution">
    <text evidence="10">The sequence shown here is derived from an EMBL/GenBank/DDBJ whole genome shotgun (WGS) entry which is preliminary data.</text>
</comment>
<feature type="transmembrane region" description="Helical" evidence="8">
    <location>
        <begin position="152"/>
        <end position="174"/>
    </location>
</feature>
<dbReference type="PROSITE" id="PS50262">
    <property type="entry name" value="G_PROTEIN_RECEP_F1_2"/>
    <property type="match status" value="1"/>
</dbReference>
<keyword evidence="6" id="KW-0675">Receptor</keyword>
<dbReference type="Pfam" id="PF00001">
    <property type="entry name" value="7tm_1"/>
    <property type="match status" value="1"/>
</dbReference>
<dbReference type="EMBL" id="CAJNOI010000418">
    <property type="protein sequence ID" value="CAF1273497.1"/>
    <property type="molecule type" value="Genomic_DNA"/>
</dbReference>
<keyword evidence="7" id="KW-0807">Transducer</keyword>
<keyword evidence="12" id="KW-1185">Reference proteome</keyword>
<accession>A0A815B805</accession>
<feature type="transmembrane region" description="Helical" evidence="8">
    <location>
        <begin position="256"/>
        <end position="276"/>
    </location>
</feature>
<evidence type="ECO:0000313" key="11">
    <source>
        <dbReference type="EMBL" id="CAF1273497.1"/>
    </source>
</evidence>
<feature type="domain" description="G-protein coupled receptors family 1 profile" evidence="9">
    <location>
        <begin position="11"/>
        <end position="272"/>
    </location>
</feature>
<dbReference type="InterPro" id="IPR017452">
    <property type="entry name" value="GPCR_Rhodpsn_7TM"/>
</dbReference>
<gene>
    <name evidence="11" type="ORF">BJG266_LOCUS30799</name>
    <name evidence="10" type="ORF">QVE165_LOCUS29537</name>
</gene>
<dbReference type="AlphaFoldDB" id="A0A815B805"/>
<evidence type="ECO:0000259" key="9">
    <source>
        <dbReference type="PROSITE" id="PS50262"/>
    </source>
</evidence>
<name>A0A815B805_9BILA</name>
<proteinExistence type="predicted"/>
<evidence type="ECO:0000313" key="12">
    <source>
        <dbReference type="Proteomes" id="UP000663832"/>
    </source>
</evidence>
<evidence type="ECO:0000313" key="10">
    <source>
        <dbReference type="EMBL" id="CAF1270024.1"/>
    </source>
</evidence>
<dbReference type="GO" id="GO:0005886">
    <property type="term" value="C:plasma membrane"/>
    <property type="evidence" value="ECO:0007669"/>
    <property type="project" value="TreeGrafter"/>
</dbReference>
<dbReference type="PANTHER" id="PTHR24243:SF208">
    <property type="entry name" value="PYROKININ-1 RECEPTOR"/>
    <property type="match status" value="1"/>
</dbReference>
<evidence type="ECO:0000256" key="3">
    <source>
        <dbReference type="ARBA" id="ARBA00022989"/>
    </source>
</evidence>
<dbReference type="Proteomes" id="UP000663877">
    <property type="component" value="Unassembled WGS sequence"/>
</dbReference>
<dbReference type="OrthoDB" id="10048509at2759"/>
<dbReference type="CDD" id="cd00637">
    <property type="entry name" value="7tm_classA_rhodopsin-like"/>
    <property type="match status" value="1"/>
</dbReference>
<evidence type="ECO:0000256" key="7">
    <source>
        <dbReference type="ARBA" id="ARBA00023224"/>
    </source>
</evidence>
<dbReference type="InterPro" id="IPR000276">
    <property type="entry name" value="GPCR_Rhodpsn"/>
</dbReference>
<keyword evidence="5 8" id="KW-0472">Membrane</keyword>
<sequence>MPLILFFGVGGNLINCAVFLQKTLRSSSYSVYLIASTVTHTILLILAMSTNLYSFGHTNPNTYSIAYCKLRNYFISSLFNMSRTYIVLASVDRYAICSPYANIRAFSRRQIALKLIPIVIGMWIFIPSHNVILSTIQNNQCIMPGLYKVLYAGYAVICAAIFLPSFTITFGLLARRNLRLMRRRIVPAGTIEGSRTFINKVDYQIMKMLFVDVTIYCITIFPFPITTVYGVITMNTIKSTDRAAIDNFLSLLAGSILQYLNVSSAMYSNFITSVAFREELKKLTMHCIRVGNR</sequence>
<organism evidence="10 12">
    <name type="scientific">Adineta steineri</name>
    <dbReference type="NCBI Taxonomy" id="433720"/>
    <lineage>
        <taxon>Eukaryota</taxon>
        <taxon>Metazoa</taxon>
        <taxon>Spiralia</taxon>
        <taxon>Gnathifera</taxon>
        <taxon>Rotifera</taxon>
        <taxon>Eurotatoria</taxon>
        <taxon>Bdelloidea</taxon>
        <taxon>Adinetida</taxon>
        <taxon>Adinetidae</taxon>
        <taxon>Adineta</taxon>
    </lineage>
</organism>
<dbReference type="GO" id="GO:0004930">
    <property type="term" value="F:G protein-coupled receptor activity"/>
    <property type="evidence" value="ECO:0007669"/>
    <property type="project" value="UniProtKB-KW"/>
</dbReference>
<dbReference type="EMBL" id="CAJNOM010000238">
    <property type="protein sequence ID" value="CAF1270024.1"/>
    <property type="molecule type" value="Genomic_DNA"/>
</dbReference>
<keyword evidence="3 8" id="KW-1133">Transmembrane helix</keyword>
<feature type="transmembrane region" description="Helical" evidence="8">
    <location>
        <begin position="111"/>
        <end position="132"/>
    </location>
</feature>
<dbReference type="SUPFAM" id="SSF81321">
    <property type="entry name" value="Family A G protein-coupled receptor-like"/>
    <property type="match status" value="1"/>
</dbReference>
<protein>
    <recommendedName>
        <fullName evidence="9">G-protein coupled receptors family 1 profile domain-containing protein</fullName>
    </recommendedName>
</protein>
<keyword evidence="2 8" id="KW-0812">Transmembrane</keyword>